<protein>
    <recommendedName>
        <fullName evidence="12">Major facilitator superfamily (MFS) profile domain-containing protein</fullName>
    </recommendedName>
</protein>
<reference evidence="13" key="1">
    <citation type="submission" date="2015-01" db="EMBL/GenBank/DDBJ databases">
        <title>The Genome Sequence of Cladophialophora bantiana CBS 173.52.</title>
        <authorList>
            <consortium name="The Broad Institute Genomics Platform"/>
            <person name="Cuomo C."/>
            <person name="de Hoog S."/>
            <person name="Gorbushina A."/>
            <person name="Stielow B."/>
            <person name="Teixiera M."/>
            <person name="Abouelleil A."/>
            <person name="Chapman S.B."/>
            <person name="Priest M."/>
            <person name="Young S.K."/>
            <person name="Wortman J."/>
            <person name="Nusbaum C."/>
            <person name="Birren B."/>
        </authorList>
    </citation>
    <scope>NUCLEOTIDE SEQUENCE [LARGE SCALE GENOMIC DNA]</scope>
    <source>
        <strain evidence="13">CBS 173.52</strain>
    </source>
</reference>
<feature type="transmembrane region" description="Helical" evidence="11">
    <location>
        <begin position="211"/>
        <end position="230"/>
    </location>
</feature>
<dbReference type="GO" id="GO:0022857">
    <property type="term" value="F:transmembrane transporter activity"/>
    <property type="evidence" value="ECO:0007669"/>
    <property type="project" value="InterPro"/>
</dbReference>
<feature type="region of interest" description="Disordered" evidence="10">
    <location>
        <begin position="20"/>
        <end position="67"/>
    </location>
</feature>
<proteinExistence type="inferred from homology"/>
<feature type="transmembrane region" description="Helical" evidence="11">
    <location>
        <begin position="154"/>
        <end position="171"/>
    </location>
</feature>
<evidence type="ECO:0000313" key="13">
    <source>
        <dbReference type="EMBL" id="KIW88511.1"/>
    </source>
</evidence>
<evidence type="ECO:0000256" key="6">
    <source>
        <dbReference type="ARBA" id="ARBA00022989"/>
    </source>
</evidence>
<evidence type="ECO:0000313" key="14">
    <source>
        <dbReference type="Proteomes" id="UP000053789"/>
    </source>
</evidence>
<evidence type="ECO:0000256" key="2">
    <source>
        <dbReference type="ARBA" id="ARBA00008335"/>
    </source>
</evidence>
<gene>
    <name evidence="13" type="ORF">Z519_11080</name>
</gene>
<dbReference type="Gene3D" id="1.20.1250.20">
    <property type="entry name" value="MFS general substrate transporter like domains"/>
    <property type="match status" value="2"/>
</dbReference>
<feature type="transmembrane region" description="Helical" evidence="11">
    <location>
        <begin position="513"/>
        <end position="541"/>
    </location>
</feature>
<evidence type="ECO:0000256" key="9">
    <source>
        <dbReference type="ARBA" id="ARBA00023136"/>
    </source>
</evidence>
<keyword evidence="4" id="KW-0410">Iron transport</keyword>
<dbReference type="PANTHER" id="PTHR23501:SF50">
    <property type="entry name" value="MFS SIDEROCHROME IRON TRANSPORTER MIRB (AFU_ORTHOLOGUE AFUA_3G03640)-RELATED"/>
    <property type="match status" value="1"/>
</dbReference>
<feature type="transmembrane region" description="Helical" evidence="11">
    <location>
        <begin position="318"/>
        <end position="339"/>
    </location>
</feature>
<dbReference type="HOGENOM" id="CLU_012970_1_0_1"/>
<keyword evidence="8" id="KW-0406">Ion transport</keyword>
<feature type="transmembrane region" description="Helical" evidence="11">
    <location>
        <begin position="351"/>
        <end position="369"/>
    </location>
</feature>
<dbReference type="InterPro" id="IPR036259">
    <property type="entry name" value="MFS_trans_sf"/>
</dbReference>
<name>A0A0D2EEM7_CLAB1</name>
<feature type="transmembrane region" description="Helical" evidence="11">
    <location>
        <begin position="242"/>
        <end position="262"/>
    </location>
</feature>
<evidence type="ECO:0000256" key="10">
    <source>
        <dbReference type="SAM" id="MobiDB-lite"/>
    </source>
</evidence>
<keyword evidence="9 11" id="KW-0472">Membrane</keyword>
<dbReference type="GeneID" id="27704008"/>
<feature type="transmembrane region" description="Helical" evidence="11">
    <location>
        <begin position="595"/>
        <end position="613"/>
    </location>
</feature>
<feature type="transmembrane region" description="Helical" evidence="11">
    <location>
        <begin position="422"/>
        <end position="443"/>
    </location>
</feature>
<keyword evidence="7" id="KW-0408">Iron</keyword>
<dbReference type="Proteomes" id="UP000053789">
    <property type="component" value="Unassembled WGS sequence"/>
</dbReference>
<dbReference type="VEuPathDB" id="FungiDB:Z519_11080"/>
<organism evidence="13 14">
    <name type="scientific">Cladophialophora bantiana (strain ATCC 10958 / CBS 173.52 / CDC B-1940 / NIH 8579)</name>
    <name type="common">Xylohypha bantiana</name>
    <dbReference type="NCBI Taxonomy" id="1442370"/>
    <lineage>
        <taxon>Eukaryota</taxon>
        <taxon>Fungi</taxon>
        <taxon>Dikarya</taxon>
        <taxon>Ascomycota</taxon>
        <taxon>Pezizomycotina</taxon>
        <taxon>Eurotiomycetes</taxon>
        <taxon>Chaetothyriomycetidae</taxon>
        <taxon>Chaetothyriales</taxon>
        <taxon>Herpotrichiellaceae</taxon>
        <taxon>Cladophialophora</taxon>
    </lineage>
</organism>
<feature type="transmembrane region" description="Helical" evidence="11">
    <location>
        <begin position="120"/>
        <end position="142"/>
    </location>
</feature>
<feature type="transmembrane region" description="Helical" evidence="11">
    <location>
        <begin position="381"/>
        <end position="402"/>
    </location>
</feature>
<evidence type="ECO:0000256" key="3">
    <source>
        <dbReference type="ARBA" id="ARBA00022448"/>
    </source>
</evidence>
<evidence type="ECO:0000259" key="12">
    <source>
        <dbReference type="PROSITE" id="PS50850"/>
    </source>
</evidence>
<dbReference type="InterPro" id="IPR011701">
    <property type="entry name" value="MFS"/>
</dbReference>
<feature type="transmembrane region" description="Helical" evidence="11">
    <location>
        <begin position="455"/>
        <end position="474"/>
    </location>
</feature>
<evidence type="ECO:0000256" key="5">
    <source>
        <dbReference type="ARBA" id="ARBA00022692"/>
    </source>
</evidence>
<dbReference type="AlphaFoldDB" id="A0A0D2EEM7"/>
<dbReference type="PANTHER" id="PTHR23501">
    <property type="entry name" value="MAJOR FACILITATOR SUPERFAMILY"/>
    <property type="match status" value="1"/>
</dbReference>
<dbReference type="GO" id="GO:0005886">
    <property type="term" value="C:plasma membrane"/>
    <property type="evidence" value="ECO:0007669"/>
    <property type="project" value="TreeGrafter"/>
</dbReference>
<dbReference type="FunFam" id="1.20.1250.20:FF:000284">
    <property type="entry name" value="Siderophore iron transporter mirB"/>
    <property type="match status" value="1"/>
</dbReference>
<feature type="compositionally biased region" description="Basic and acidic residues" evidence="10">
    <location>
        <begin position="20"/>
        <end position="47"/>
    </location>
</feature>
<dbReference type="SUPFAM" id="SSF103473">
    <property type="entry name" value="MFS general substrate transporter"/>
    <property type="match status" value="2"/>
</dbReference>
<accession>A0A0D2EEM7</accession>
<dbReference type="PROSITE" id="PS50850">
    <property type="entry name" value="MFS"/>
    <property type="match status" value="1"/>
</dbReference>
<dbReference type="InterPro" id="IPR020846">
    <property type="entry name" value="MFS_dom"/>
</dbReference>
<feature type="transmembrane region" description="Helical" evidence="11">
    <location>
        <begin position="87"/>
        <end position="108"/>
    </location>
</feature>
<feature type="transmembrane region" description="Helical" evidence="11">
    <location>
        <begin position="480"/>
        <end position="501"/>
    </location>
</feature>
<keyword evidence="14" id="KW-1185">Reference proteome</keyword>
<dbReference type="FunFam" id="1.20.1250.20:FF:000302">
    <property type="entry name" value="MFS siderochrome iron transporter MirB"/>
    <property type="match status" value="1"/>
</dbReference>
<evidence type="ECO:0000256" key="7">
    <source>
        <dbReference type="ARBA" id="ARBA00023004"/>
    </source>
</evidence>
<keyword evidence="3" id="KW-0813">Transport</keyword>
<dbReference type="EMBL" id="KN846999">
    <property type="protein sequence ID" value="KIW88511.1"/>
    <property type="molecule type" value="Genomic_DNA"/>
</dbReference>
<dbReference type="RefSeq" id="XP_016615180.1">
    <property type="nucleotide sequence ID" value="XM_016768793.1"/>
</dbReference>
<evidence type="ECO:0000256" key="11">
    <source>
        <dbReference type="SAM" id="Phobius"/>
    </source>
</evidence>
<dbReference type="OrthoDB" id="4078873at2759"/>
<evidence type="ECO:0000256" key="1">
    <source>
        <dbReference type="ARBA" id="ARBA00004141"/>
    </source>
</evidence>
<sequence>MSAAGRFKLNSLRQFLRPDDNNIAEQSRESTVLERTDDKNVATHAHDPVGSSNGSDEGQPELPAQDAQEGVRRVEAITLAWTKTSLIITYICFYLLYFVNAFQFSITANLTPYVTSGFEYHSLIPVIYIVSSVMTGAAYLPIAKMLDIWGRPEAFLFMVGLGTLGLVLQAACTNIQTFCAAQVFTSIGFTGMIYSVDVMTADTSKLKNRGLAFAFTSSPYMVTAFAGPSASEGFYEDINWRWAFGTFAIITPFVAAPLYFVMQYNLRKAKKQGLLDRPKSGRTLCQSIWFYMIEFDGKRLYQKPSLGRKKPDVSTHNPTAFGVILLATGLVLFLLPFSLAQSTADDWESGSIIAMLVVGFVLLLAFAVFERYLAPKPFIPYQLLVSRTILGALLLDAVYQIAYYCWGSYFSSFLQVVNNLTIAQAGYVSSTFDIISGLWLLFVGFLMRVTGRFKWLLLCAVPLYMLGVGLMIHFRRPHTNIGYIIMCQIFIAFAGSTMILCQQVAVMAAAEHGQIAAVLAMLGLFGYMGGAVGNSICGAIWTHSLPGALQRLLPENLKPEWETIYGDLTVQLSYPMGSPAREAIMEAYGIAQRRMLIAGTSVMGLALFFVLMIRNIDISKNAQVKGVVF</sequence>
<dbReference type="GO" id="GO:0006826">
    <property type="term" value="P:iron ion transport"/>
    <property type="evidence" value="ECO:0007669"/>
    <property type="project" value="UniProtKB-KW"/>
</dbReference>
<evidence type="ECO:0000256" key="4">
    <source>
        <dbReference type="ARBA" id="ARBA00022496"/>
    </source>
</evidence>
<dbReference type="Pfam" id="PF07690">
    <property type="entry name" value="MFS_1"/>
    <property type="match status" value="1"/>
</dbReference>
<comment type="subcellular location">
    <subcellularLocation>
        <location evidence="1">Membrane</location>
        <topology evidence="1">Multi-pass membrane protein</topology>
    </subcellularLocation>
</comment>
<feature type="transmembrane region" description="Helical" evidence="11">
    <location>
        <begin position="177"/>
        <end position="199"/>
    </location>
</feature>
<keyword evidence="6 11" id="KW-1133">Transmembrane helix</keyword>
<dbReference type="GO" id="GO:0010106">
    <property type="term" value="P:cellular response to iron ion starvation"/>
    <property type="evidence" value="ECO:0007669"/>
    <property type="project" value="UniProtKB-ARBA"/>
</dbReference>
<comment type="similarity">
    <text evidence="2">Belongs to the major facilitator superfamily.</text>
</comment>
<evidence type="ECO:0000256" key="8">
    <source>
        <dbReference type="ARBA" id="ARBA00023065"/>
    </source>
</evidence>
<keyword evidence="5 11" id="KW-0812">Transmembrane</keyword>
<feature type="domain" description="Major facilitator superfamily (MFS) profile" evidence="12">
    <location>
        <begin position="89"/>
        <end position="616"/>
    </location>
</feature>